<dbReference type="Proteomes" id="UP000315711">
    <property type="component" value="Unassembled WGS sequence"/>
</dbReference>
<name>A0A562Q9U6_9BACI</name>
<keyword evidence="4 6" id="KW-0808">Transferase</keyword>
<dbReference type="EC" id="2.6.1.-" evidence="6"/>
<accession>A0A562Q9U6</accession>
<evidence type="ECO:0000313" key="9">
    <source>
        <dbReference type="Proteomes" id="UP000315711"/>
    </source>
</evidence>
<dbReference type="PANTHER" id="PTHR46383:SF3">
    <property type="entry name" value="ASPARTATE AMINOTRANSFERASE-RELATED"/>
    <property type="match status" value="1"/>
</dbReference>
<dbReference type="InterPro" id="IPR015421">
    <property type="entry name" value="PyrdxlP-dep_Trfase_major"/>
</dbReference>
<keyword evidence="5" id="KW-0663">Pyridoxal phosphate</keyword>
<dbReference type="EMBL" id="VLKZ01000015">
    <property type="protein sequence ID" value="TWI52940.1"/>
    <property type="molecule type" value="Genomic_DNA"/>
</dbReference>
<dbReference type="NCBIfam" id="NF005816">
    <property type="entry name" value="PRK07682.1"/>
    <property type="match status" value="1"/>
</dbReference>
<dbReference type="AlphaFoldDB" id="A0A562Q9U6"/>
<dbReference type="GO" id="GO:0030170">
    <property type="term" value="F:pyridoxal phosphate binding"/>
    <property type="evidence" value="ECO:0007669"/>
    <property type="project" value="InterPro"/>
</dbReference>
<dbReference type="InterPro" id="IPR015422">
    <property type="entry name" value="PyrdxlP-dep_Trfase_small"/>
</dbReference>
<dbReference type="PROSITE" id="PS00105">
    <property type="entry name" value="AA_TRANSFER_CLASS_1"/>
    <property type="match status" value="1"/>
</dbReference>
<evidence type="ECO:0000256" key="5">
    <source>
        <dbReference type="ARBA" id="ARBA00022898"/>
    </source>
</evidence>
<dbReference type="CDD" id="cd00609">
    <property type="entry name" value="AAT_like"/>
    <property type="match status" value="1"/>
</dbReference>
<evidence type="ECO:0000256" key="6">
    <source>
        <dbReference type="RuleBase" id="RU000481"/>
    </source>
</evidence>
<evidence type="ECO:0000256" key="1">
    <source>
        <dbReference type="ARBA" id="ARBA00001933"/>
    </source>
</evidence>
<sequence length="392" mass="43083">MMTSQTTTNGRLSKRVQEIKPSGIRRFFDLASKMENIISLGVGEPDFVTPWNVREASISSLERGFTAYSANAGIIELRREIAAYMDRRFSVQYDPEQEILVTVGASEAIDIGMRAILDEGDEVIIVEPSFVSYAPLVQMAGGVPVAVGTKIEDDFKVSAEQIEAAITPKTKVIMLSFPNNPTGTTMNAAEMHGIAALAERYDLLVFSDEIYAELSYDADHVSFASLAGMKERTILISGFSKAFAMTGWRLGFVLAPPDLLAAMLKIHQYSLMCAPTMAQYGALEALQSGMDDVERMKQSYKQRRNFVVKSFAEIGLECHIPGGAFYAFPSIASTGLSSEQFAEKLLLEERVAVVPGHVFGEGGEGHIRCSYATSMENLEQAVKRINRLLERL</sequence>
<evidence type="ECO:0000259" key="7">
    <source>
        <dbReference type="Pfam" id="PF00155"/>
    </source>
</evidence>
<comment type="similarity">
    <text evidence="2 6">Belongs to the class-I pyridoxal-phosphate-dependent aminotransferase family.</text>
</comment>
<protein>
    <recommendedName>
        <fullName evidence="6">Aminotransferase</fullName>
        <ecNumber evidence="6">2.6.1.-</ecNumber>
    </recommendedName>
</protein>
<dbReference type="PANTHER" id="PTHR46383">
    <property type="entry name" value="ASPARTATE AMINOTRANSFERASE"/>
    <property type="match status" value="1"/>
</dbReference>
<dbReference type="Pfam" id="PF00155">
    <property type="entry name" value="Aminotran_1_2"/>
    <property type="match status" value="1"/>
</dbReference>
<organism evidence="8 9">
    <name type="scientific">Halalkalibacter nanhaiisediminis</name>
    <dbReference type="NCBI Taxonomy" id="688079"/>
    <lineage>
        <taxon>Bacteria</taxon>
        <taxon>Bacillati</taxon>
        <taxon>Bacillota</taxon>
        <taxon>Bacilli</taxon>
        <taxon>Bacillales</taxon>
        <taxon>Bacillaceae</taxon>
        <taxon>Halalkalibacter</taxon>
    </lineage>
</organism>
<reference evidence="8 9" key="1">
    <citation type="journal article" date="2015" name="Stand. Genomic Sci.">
        <title>Genomic Encyclopedia of Bacterial and Archaeal Type Strains, Phase III: the genomes of soil and plant-associated and newly described type strains.</title>
        <authorList>
            <person name="Whitman W.B."/>
            <person name="Woyke T."/>
            <person name="Klenk H.P."/>
            <person name="Zhou Y."/>
            <person name="Lilburn T.G."/>
            <person name="Beck B.J."/>
            <person name="De Vos P."/>
            <person name="Vandamme P."/>
            <person name="Eisen J.A."/>
            <person name="Garrity G."/>
            <person name="Hugenholtz P."/>
            <person name="Kyrpides N.C."/>
        </authorList>
    </citation>
    <scope>NUCLEOTIDE SEQUENCE [LARGE SCALE GENOMIC DNA]</scope>
    <source>
        <strain evidence="8 9">CGMCC 1.10116</strain>
    </source>
</reference>
<keyword evidence="9" id="KW-1185">Reference proteome</keyword>
<evidence type="ECO:0000256" key="4">
    <source>
        <dbReference type="ARBA" id="ARBA00022679"/>
    </source>
</evidence>
<dbReference type="InterPro" id="IPR015424">
    <property type="entry name" value="PyrdxlP-dep_Trfase"/>
</dbReference>
<dbReference type="GO" id="GO:0008483">
    <property type="term" value="F:transaminase activity"/>
    <property type="evidence" value="ECO:0007669"/>
    <property type="project" value="UniProtKB-KW"/>
</dbReference>
<dbReference type="InterPro" id="IPR004839">
    <property type="entry name" value="Aminotransferase_I/II_large"/>
</dbReference>
<gene>
    <name evidence="8" type="ORF">IQ10_03547</name>
</gene>
<feature type="domain" description="Aminotransferase class I/classII large" evidence="7">
    <location>
        <begin position="36"/>
        <end position="385"/>
    </location>
</feature>
<dbReference type="InterPro" id="IPR004838">
    <property type="entry name" value="NHTrfase_class1_PyrdxlP-BS"/>
</dbReference>
<proteinExistence type="inferred from homology"/>
<dbReference type="Gene3D" id="3.90.1150.10">
    <property type="entry name" value="Aspartate Aminotransferase, domain 1"/>
    <property type="match status" value="1"/>
</dbReference>
<dbReference type="InterPro" id="IPR050596">
    <property type="entry name" value="AspAT/PAT-like"/>
</dbReference>
<comment type="caution">
    <text evidence="8">The sequence shown here is derived from an EMBL/GenBank/DDBJ whole genome shotgun (WGS) entry which is preliminary data.</text>
</comment>
<evidence type="ECO:0000313" key="8">
    <source>
        <dbReference type="EMBL" id="TWI52940.1"/>
    </source>
</evidence>
<dbReference type="GO" id="GO:0006520">
    <property type="term" value="P:amino acid metabolic process"/>
    <property type="evidence" value="ECO:0007669"/>
    <property type="project" value="InterPro"/>
</dbReference>
<keyword evidence="3 6" id="KW-0032">Aminotransferase</keyword>
<dbReference type="SUPFAM" id="SSF53383">
    <property type="entry name" value="PLP-dependent transferases"/>
    <property type="match status" value="1"/>
</dbReference>
<dbReference type="Gene3D" id="3.40.640.10">
    <property type="entry name" value="Type I PLP-dependent aspartate aminotransferase-like (Major domain)"/>
    <property type="match status" value="1"/>
</dbReference>
<evidence type="ECO:0000256" key="2">
    <source>
        <dbReference type="ARBA" id="ARBA00007441"/>
    </source>
</evidence>
<comment type="cofactor">
    <cofactor evidence="1 6">
        <name>pyridoxal 5'-phosphate</name>
        <dbReference type="ChEBI" id="CHEBI:597326"/>
    </cofactor>
</comment>
<evidence type="ECO:0000256" key="3">
    <source>
        <dbReference type="ARBA" id="ARBA00022576"/>
    </source>
</evidence>
<dbReference type="FunFam" id="3.40.640.10:FF:000033">
    <property type="entry name" value="Aspartate aminotransferase"/>
    <property type="match status" value="1"/>
</dbReference>